<evidence type="ECO:0000256" key="9">
    <source>
        <dbReference type="ARBA" id="ARBA00022984"/>
    </source>
</evidence>
<evidence type="ECO:0000313" key="17">
    <source>
        <dbReference type="EMBL" id="MBD7943410.1"/>
    </source>
</evidence>
<dbReference type="InterPro" id="IPR001264">
    <property type="entry name" value="Glyco_trans_51"/>
</dbReference>
<dbReference type="InterPro" id="IPR012338">
    <property type="entry name" value="Beta-lactam/transpept-like"/>
</dbReference>
<comment type="caution">
    <text evidence="17">The sequence shown here is derived from an EMBL/GenBank/DDBJ whole genome shotgun (WGS) entry which is preliminary data.</text>
</comment>
<dbReference type="Proteomes" id="UP000640786">
    <property type="component" value="Unassembled WGS sequence"/>
</dbReference>
<comment type="subcellular location">
    <subcellularLocation>
        <location evidence="1">Cell membrane</location>
    </subcellularLocation>
</comment>
<keyword evidence="18" id="KW-1185">Reference proteome</keyword>
<evidence type="ECO:0000256" key="2">
    <source>
        <dbReference type="ARBA" id="ARBA00022475"/>
    </source>
</evidence>
<evidence type="ECO:0000256" key="14">
    <source>
        <dbReference type="ARBA" id="ARBA00049902"/>
    </source>
</evidence>
<dbReference type="SUPFAM" id="SSF53955">
    <property type="entry name" value="Lysozyme-like"/>
    <property type="match status" value="1"/>
</dbReference>
<evidence type="ECO:0000256" key="10">
    <source>
        <dbReference type="ARBA" id="ARBA00023136"/>
    </source>
</evidence>
<evidence type="ECO:0000256" key="5">
    <source>
        <dbReference type="ARBA" id="ARBA00022676"/>
    </source>
</evidence>
<keyword evidence="2" id="KW-1003">Cell membrane</keyword>
<dbReference type="SUPFAM" id="SSF56601">
    <property type="entry name" value="beta-lactamase/transpeptidase-like"/>
    <property type="match status" value="1"/>
</dbReference>
<keyword evidence="6" id="KW-0808">Transferase</keyword>
<name>A0ABR8R6I1_9BACI</name>
<keyword evidence="10" id="KW-0472">Membrane</keyword>
<keyword evidence="4" id="KW-0645">Protease</keyword>
<comment type="catalytic activity">
    <reaction evidence="13">
        <text>Preferential cleavage: (Ac)2-L-Lys-D-Ala-|-D-Ala. Also transpeptidation of peptidyl-alanyl moieties that are N-acyl substituents of D-alanine.</text>
        <dbReference type="EC" id="3.4.16.4"/>
    </reaction>
</comment>
<evidence type="ECO:0000256" key="7">
    <source>
        <dbReference type="ARBA" id="ARBA00022801"/>
    </source>
</evidence>
<evidence type="ECO:0000256" key="8">
    <source>
        <dbReference type="ARBA" id="ARBA00022960"/>
    </source>
</evidence>
<accession>A0ABR8R6I1</accession>
<evidence type="ECO:0000256" key="13">
    <source>
        <dbReference type="ARBA" id="ARBA00034000"/>
    </source>
</evidence>
<keyword evidence="3" id="KW-0121">Carboxypeptidase</keyword>
<protein>
    <submittedName>
        <fullName evidence="17">PBP1A family penicillin-binding protein</fullName>
    </submittedName>
</protein>
<feature type="domain" description="Glycosyl transferase family 51" evidence="16">
    <location>
        <begin position="68"/>
        <end position="237"/>
    </location>
</feature>
<organism evidence="17 18">
    <name type="scientific">Psychrobacillus faecigallinarum</name>
    <dbReference type="NCBI Taxonomy" id="2762235"/>
    <lineage>
        <taxon>Bacteria</taxon>
        <taxon>Bacillati</taxon>
        <taxon>Bacillota</taxon>
        <taxon>Bacilli</taxon>
        <taxon>Bacillales</taxon>
        <taxon>Bacillaceae</taxon>
        <taxon>Psychrobacillus</taxon>
    </lineage>
</organism>
<dbReference type="InterPro" id="IPR001460">
    <property type="entry name" value="PCN-bd_Tpept"/>
</dbReference>
<keyword evidence="5" id="KW-0328">Glycosyltransferase</keyword>
<evidence type="ECO:0000256" key="11">
    <source>
        <dbReference type="ARBA" id="ARBA00023268"/>
    </source>
</evidence>
<gene>
    <name evidence="17" type="ORF">H9650_04690</name>
</gene>
<keyword evidence="11" id="KW-0511">Multifunctional enzyme</keyword>
<dbReference type="Gene3D" id="3.40.710.10">
    <property type="entry name" value="DD-peptidase/beta-lactamase superfamily"/>
    <property type="match status" value="1"/>
</dbReference>
<evidence type="ECO:0000256" key="1">
    <source>
        <dbReference type="ARBA" id="ARBA00004236"/>
    </source>
</evidence>
<dbReference type="Pfam" id="PF00905">
    <property type="entry name" value="Transpeptidase"/>
    <property type="match status" value="1"/>
</dbReference>
<evidence type="ECO:0000259" key="16">
    <source>
        <dbReference type="Pfam" id="PF00912"/>
    </source>
</evidence>
<keyword evidence="8" id="KW-0133">Cell shape</keyword>
<evidence type="ECO:0000313" key="18">
    <source>
        <dbReference type="Proteomes" id="UP000640786"/>
    </source>
</evidence>
<dbReference type="PANTHER" id="PTHR32282">
    <property type="entry name" value="BINDING PROTEIN TRANSPEPTIDASE, PUTATIVE-RELATED"/>
    <property type="match status" value="1"/>
</dbReference>
<feature type="domain" description="Penicillin-binding protein transpeptidase" evidence="15">
    <location>
        <begin position="327"/>
        <end position="565"/>
    </location>
</feature>
<dbReference type="PANTHER" id="PTHR32282:SF11">
    <property type="entry name" value="PENICILLIN-BINDING PROTEIN 1B"/>
    <property type="match status" value="1"/>
</dbReference>
<dbReference type="RefSeq" id="WP_144539779.1">
    <property type="nucleotide sequence ID" value="NZ_JACSQO010000001.1"/>
</dbReference>
<comment type="catalytic activity">
    <reaction evidence="14">
        <text>[GlcNAc-(1-&gt;4)-Mur2Ac(oyl-L-Ala-gamma-D-Glu-L-Lys-D-Ala-D-Ala)](n)-di-trans,octa-cis-undecaprenyl diphosphate + beta-D-GlcNAc-(1-&gt;4)-Mur2Ac(oyl-L-Ala-gamma-D-Glu-L-Lys-D-Ala-D-Ala)-di-trans,octa-cis-undecaprenyl diphosphate = [GlcNAc-(1-&gt;4)-Mur2Ac(oyl-L-Ala-gamma-D-Glu-L-Lys-D-Ala-D-Ala)](n+1)-di-trans,octa-cis-undecaprenyl diphosphate + di-trans,octa-cis-undecaprenyl diphosphate + H(+)</text>
        <dbReference type="Rhea" id="RHEA:23708"/>
        <dbReference type="Rhea" id="RHEA-COMP:9602"/>
        <dbReference type="Rhea" id="RHEA-COMP:9603"/>
        <dbReference type="ChEBI" id="CHEBI:15378"/>
        <dbReference type="ChEBI" id="CHEBI:58405"/>
        <dbReference type="ChEBI" id="CHEBI:60033"/>
        <dbReference type="ChEBI" id="CHEBI:78435"/>
        <dbReference type="EC" id="2.4.99.28"/>
    </reaction>
</comment>
<evidence type="ECO:0000256" key="4">
    <source>
        <dbReference type="ARBA" id="ARBA00022670"/>
    </source>
</evidence>
<proteinExistence type="predicted"/>
<evidence type="ECO:0000259" key="15">
    <source>
        <dbReference type="Pfam" id="PF00905"/>
    </source>
</evidence>
<dbReference type="NCBIfam" id="TIGR02074">
    <property type="entry name" value="PBP_1a_fam"/>
    <property type="match status" value="1"/>
</dbReference>
<dbReference type="InterPro" id="IPR023346">
    <property type="entry name" value="Lysozyme-like_dom_sf"/>
</dbReference>
<dbReference type="InterPro" id="IPR036950">
    <property type="entry name" value="PBP_transglycosylase"/>
</dbReference>
<keyword evidence="7" id="KW-0378">Hydrolase</keyword>
<evidence type="ECO:0000256" key="6">
    <source>
        <dbReference type="ARBA" id="ARBA00022679"/>
    </source>
</evidence>
<evidence type="ECO:0000256" key="12">
    <source>
        <dbReference type="ARBA" id="ARBA00023316"/>
    </source>
</evidence>
<keyword evidence="9" id="KW-0573">Peptidoglycan synthesis</keyword>
<dbReference type="InterPro" id="IPR050396">
    <property type="entry name" value="Glycosyltr_51/Transpeptidase"/>
</dbReference>
<dbReference type="Gene3D" id="1.10.3810.10">
    <property type="entry name" value="Biosynthetic peptidoglycan transglycosylase-like"/>
    <property type="match status" value="1"/>
</dbReference>
<sequence length="694" mass="78412">MKRSQYKKKATRNKRVKRVFLLGIAASCAVLSALVTLRIYAQIVGAPIIQVPISSVFLDSQDNVIGDRFEDQRRYWVSLDEMSPFIPQATISVEDQEFYEHNGFDYSRIASALLKDVKAGKKVEGASTITQQYARNVFLTHEKSWTRKLNEALYAYRLEIFYEKDELLEGYLNTVYFGHGMYGVEAASRFYFGKSAKSLTLAESALLMGIPKGPTHYSPLVNEEKAVNRQKLILQLMNNQQFITAEQKEHANQEHFVLKTEESVVTKKTAPYFLEEVWKEATNIVETKGRRIEEGGWTITTTLNQKHQQAAEETIKKWMPEGELQIGFVSMEPKTGYITAMVGGRSFTESPFNRVTQAKRQPGSTIKPLLFAAALENGFSPLTYLKSERTIFTYDNGRREYEPKNVNGEFANHPISMAQAIAISDNIYAVKTLEQIGYKPLEQLVERFNINMEIDHTPAVALGTPEVSLLDMTKVYNTISDKGVQMQPTYITKITDNDGKVLYDVTEEKRKGKKVLLEEDAFVLSHLMTGTFDPTFNDYSPATGISIRAKQTRPYAAKSGTTNTDQYLIGFSPQLTTGVWNGYDQGKAVSDAEAKQVTKQVWIEFMELVHRGLPEEPFIAPAGVRGVIVDIETGGIATADCDKQRLIYLKEKDVPKQLCTDPRLKQHTFEDLTADENGDNDEPWSIFPFSFFGN</sequence>
<reference evidence="17 18" key="1">
    <citation type="submission" date="2020-08" db="EMBL/GenBank/DDBJ databases">
        <title>A Genomic Blueprint of the Chicken Gut Microbiome.</title>
        <authorList>
            <person name="Gilroy R."/>
            <person name="Ravi A."/>
            <person name="Getino M."/>
            <person name="Pursley I."/>
            <person name="Horton D.L."/>
            <person name="Alikhan N.-F."/>
            <person name="Baker D."/>
            <person name="Gharbi K."/>
            <person name="Hall N."/>
            <person name="Watson M."/>
            <person name="Adriaenssens E.M."/>
            <person name="Foster-Nyarko E."/>
            <person name="Jarju S."/>
            <person name="Secka A."/>
            <person name="Antonio M."/>
            <person name="Oren A."/>
            <person name="Chaudhuri R."/>
            <person name="La Ragione R.M."/>
            <person name="Hildebrand F."/>
            <person name="Pallen M.J."/>
        </authorList>
    </citation>
    <scope>NUCLEOTIDE SEQUENCE [LARGE SCALE GENOMIC DNA]</scope>
    <source>
        <strain evidence="17 18">Sa2BUA9</strain>
    </source>
</reference>
<dbReference type="EMBL" id="JACSQO010000001">
    <property type="protein sequence ID" value="MBD7943410.1"/>
    <property type="molecule type" value="Genomic_DNA"/>
</dbReference>
<evidence type="ECO:0000256" key="3">
    <source>
        <dbReference type="ARBA" id="ARBA00022645"/>
    </source>
</evidence>
<dbReference type="Pfam" id="PF00912">
    <property type="entry name" value="Transgly"/>
    <property type="match status" value="1"/>
</dbReference>
<keyword evidence="12" id="KW-0961">Cell wall biogenesis/degradation</keyword>